<feature type="transmembrane region" description="Helical" evidence="5">
    <location>
        <begin position="132"/>
        <end position="153"/>
    </location>
</feature>
<evidence type="ECO:0000256" key="4">
    <source>
        <dbReference type="ARBA" id="ARBA00023136"/>
    </source>
</evidence>
<keyword evidence="3 5" id="KW-1133">Transmembrane helix</keyword>
<dbReference type="PANTHER" id="PTHR42727:SF1">
    <property type="entry name" value="PHOSPHATE TRANSPORT SYSTEM PERMEASE"/>
    <property type="match status" value="1"/>
</dbReference>
<keyword evidence="4 5" id="KW-0472">Membrane</keyword>
<organism evidence="8 9">
    <name type="scientific">Nostoc cf. commune SO-36</name>
    <dbReference type="NCBI Taxonomy" id="449208"/>
    <lineage>
        <taxon>Bacteria</taxon>
        <taxon>Bacillati</taxon>
        <taxon>Cyanobacteriota</taxon>
        <taxon>Cyanophyceae</taxon>
        <taxon>Nostocales</taxon>
        <taxon>Nostocaceae</taxon>
        <taxon>Nostoc</taxon>
    </lineage>
</organism>
<name>A0ABM7Z5P8_NOSCO</name>
<proteinExistence type="inferred from homology"/>
<dbReference type="Gene3D" id="1.10.3720.10">
    <property type="entry name" value="MetI-like"/>
    <property type="match status" value="1"/>
</dbReference>
<dbReference type="EMBL" id="AP025732">
    <property type="protein sequence ID" value="BDI18403.1"/>
    <property type="molecule type" value="Genomic_DNA"/>
</dbReference>
<keyword evidence="2 5" id="KW-0812">Transmembrane</keyword>
<dbReference type="InterPro" id="IPR000515">
    <property type="entry name" value="MetI-like"/>
</dbReference>
<comment type="function">
    <text evidence="6">Part of the binding-protein-dependent transport system for phosphate; probably responsible for the translocation of the substrate across the membrane.</text>
</comment>
<evidence type="ECO:0000256" key="3">
    <source>
        <dbReference type="ARBA" id="ARBA00022989"/>
    </source>
</evidence>
<feature type="transmembrane region" description="Helical" evidence="5">
    <location>
        <begin position="83"/>
        <end position="111"/>
    </location>
</feature>
<evidence type="ECO:0000259" key="7">
    <source>
        <dbReference type="PROSITE" id="PS50928"/>
    </source>
</evidence>
<dbReference type="InterPro" id="IPR035906">
    <property type="entry name" value="MetI-like_sf"/>
</dbReference>
<keyword evidence="6" id="KW-1003">Cell membrane</keyword>
<keyword evidence="9" id="KW-1185">Reference proteome</keyword>
<dbReference type="SUPFAM" id="SSF161098">
    <property type="entry name" value="MetI-like"/>
    <property type="match status" value="1"/>
</dbReference>
<keyword evidence="5" id="KW-0813">Transport</keyword>
<dbReference type="NCBIfam" id="TIGR02138">
    <property type="entry name" value="phosphate_pstC"/>
    <property type="match status" value="1"/>
</dbReference>
<feature type="transmembrane region" description="Helical" evidence="5">
    <location>
        <begin position="165"/>
        <end position="189"/>
    </location>
</feature>
<evidence type="ECO:0000256" key="2">
    <source>
        <dbReference type="ARBA" id="ARBA00022692"/>
    </source>
</evidence>
<evidence type="ECO:0000256" key="1">
    <source>
        <dbReference type="ARBA" id="ARBA00004141"/>
    </source>
</evidence>
<dbReference type="PANTHER" id="PTHR42727">
    <property type="entry name" value="PHOSPHATE TRANSPORT SYSTEM PERMEASE PROTEIN"/>
    <property type="match status" value="1"/>
</dbReference>
<evidence type="ECO:0000256" key="5">
    <source>
        <dbReference type="RuleBase" id="RU363032"/>
    </source>
</evidence>
<feature type="transmembrane region" description="Helical" evidence="5">
    <location>
        <begin position="210"/>
        <end position="230"/>
    </location>
</feature>
<gene>
    <name evidence="8" type="ORF">ANSO36C_42050</name>
</gene>
<feature type="transmembrane region" description="Helical" evidence="5">
    <location>
        <begin position="283"/>
        <end position="305"/>
    </location>
</feature>
<evidence type="ECO:0000313" key="8">
    <source>
        <dbReference type="EMBL" id="BDI18403.1"/>
    </source>
</evidence>
<feature type="domain" description="ABC transmembrane type-1" evidence="7">
    <location>
        <begin position="89"/>
        <end position="301"/>
    </location>
</feature>
<reference evidence="8" key="1">
    <citation type="submission" date="2022-04" db="EMBL/GenBank/DDBJ databases">
        <title>Complete genome sequence of a cyanobacterium, Nostoc sp. SO-36, isolated in Antarctica.</title>
        <authorList>
            <person name="Kanesaki Y."/>
            <person name="Effendi D."/>
            <person name="Sakamoto T."/>
            <person name="Ohtani S."/>
            <person name="Awai K."/>
        </authorList>
    </citation>
    <scope>NUCLEOTIDE SEQUENCE</scope>
    <source>
        <strain evidence="8">SO-36</strain>
    </source>
</reference>
<dbReference type="CDD" id="cd06261">
    <property type="entry name" value="TM_PBP2"/>
    <property type="match status" value="1"/>
</dbReference>
<dbReference type="PROSITE" id="PS50928">
    <property type="entry name" value="ABC_TM1"/>
    <property type="match status" value="1"/>
</dbReference>
<feature type="transmembrane region" description="Helical" evidence="5">
    <location>
        <begin position="33"/>
        <end position="54"/>
    </location>
</feature>
<dbReference type="Pfam" id="PF00528">
    <property type="entry name" value="BPD_transp_1"/>
    <property type="match status" value="1"/>
</dbReference>
<dbReference type="Proteomes" id="UP001055453">
    <property type="component" value="Chromosome"/>
</dbReference>
<evidence type="ECO:0000313" key="9">
    <source>
        <dbReference type="Proteomes" id="UP001055453"/>
    </source>
</evidence>
<comment type="subcellular location">
    <subcellularLocation>
        <location evidence="5">Cell membrane</location>
        <topology evidence="5">Multi-pass membrane protein</topology>
    </subcellularLocation>
    <subcellularLocation>
        <location evidence="1">Membrane</location>
        <topology evidence="1">Multi-pass membrane protein</topology>
    </subcellularLocation>
</comment>
<dbReference type="InterPro" id="IPR011864">
    <property type="entry name" value="Phosphate_PstC"/>
</dbReference>
<sequence>MTSNPLSNQPSNSKLWQPNRALSKSVETGVKTLFALFAFVSVITTIGIVLTLIFETVEFFQEVSIWRFLTDTQWTPLFTNQQFGIMVLISATLLTSVIAIAVALPLGLLAAICLSEYAPAKLRKWLKPALEVLAGVPTVVFGYFALFTVTPFLQTFIPGMQGFNALSAGLVLGVSIIPLVASLSEDALYSVPRSLREGAYALGSTKRETIISVVLPAALSGIVASFILAISRAIGETMILTIAAGQNPQLGFNPLVPIQTMTAYIVQVSKGDTPAGSLAYKTIFAVGMTLFLITLTLNIFSYWFVRRFREKYE</sequence>
<dbReference type="RefSeq" id="WP_251956038.1">
    <property type="nucleotide sequence ID" value="NZ_AP025732.1"/>
</dbReference>
<evidence type="ECO:0000256" key="6">
    <source>
        <dbReference type="RuleBase" id="RU363054"/>
    </source>
</evidence>
<keyword evidence="6" id="KW-0592">Phosphate transport</keyword>
<protein>
    <recommendedName>
        <fullName evidence="6">Phosphate transport system permease protein</fullName>
    </recommendedName>
</protein>
<comment type="similarity">
    <text evidence="6">Belongs to the binding-protein-dependent transport system permease family. CysTW subfamily.</text>
</comment>
<accession>A0ABM7Z5P8</accession>